<protein>
    <submittedName>
        <fullName evidence="2">DUF1003 domain-containing protein</fullName>
    </submittedName>
</protein>
<dbReference type="RefSeq" id="WP_250429841.1">
    <property type="nucleotide sequence ID" value="NZ_JALPRR010000002.1"/>
</dbReference>
<comment type="caution">
    <text evidence="2">The sequence shown here is derived from an EMBL/GenBank/DDBJ whole genome shotgun (WGS) entry which is preliminary data.</text>
</comment>
<proteinExistence type="predicted"/>
<dbReference type="PANTHER" id="PTHR41386">
    <property type="entry name" value="INTEGRAL MEMBRANE PROTEIN-RELATED"/>
    <property type="match status" value="1"/>
</dbReference>
<keyword evidence="1" id="KW-1133">Transmembrane helix</keyword>
<accession>A0ABW5CQK9</accession>
<dbReference type="EMBL" id="JBHUIM010000001">
    <property type="protein sequence ID" value="MFD2244781.1"/>
    <property type="molecule type" value="Genomic_DNA"/>
</dbReference>
<sequence length="236" mass="27933">MHIRNNKVGLCSITKKHFPMRDLVLGSTIRKSVFDLIKSDNPEFTEESYIWVRELNRYRKRYLEMIMKSEVGELSQLEQEVIESIEQNEVLSSNIEEELEEELKLGDRIADRVASFGGSWTFILFFFSFILLWMATNVYLLVTQPFDPYPFILLNLILSCLAAIQAPIIMMSQNRKEAKDRKRSMHDYKVNLKAELEIRLLHEKIDHLIVHQNQRLVEIQEIQVDLMEDILNRMKK</sequence>
<keyword evidence="1" id="KW-0472">Membrane</keyword>
<keyword evidence="1" id="KW-0812">Transmembrane</keyword>
<gene>
    <name evidence="2" type="ORF">ACFSKP_00850</name>
</gene>
<dbReference type="Pfam" id="PF06210">
    <property type="entry name" value="DUF1003"/>
    <property type="match status" value="1"/>
</dbReference>
<organism evidence="2 3">
    <name type="scientific">Pontibacter ruber</name>
    <dbReference type="NCBI Taxonomy" id="1343895"/>
    <lineage>
        <taxon>Bacteria</taxon>
        <taxon>Pseudomonadati</taxon>
        <taxon>Bacteroidota</taxon>
        <taxon>Cytophagia</taxon>
        <taxon>Cytophagales</taxon>
        <taxon>Hymenobacteraceae</taxon>
        <taxon>Pontibacter</taxon>
    </lineage>
</organism>
<keyword evidence="3" id="KW-1185">Reference proteome</keyword>
<name>A0ABW5CQK9_9BACT</name>
<feature type="transmembrane region" description="Helical" evidence="1">
    <location>
        <begin position="148"/>
        <end position="171"/>
    </location>
</feature>
<feature type="transmembrane region" description="Helical" evidence="1">
    <location>
        <begin position="122"/>
        <end position="142"/>
    </location>
</feature>
<dbReference type="InterPro" id="IPR010406">
    <property type="entry name" value="DUF1003"/>
</dbReference>
<evidence type="ECO:0000313" key="2">
    <source>
        <dbReference type="EMBL" id="MFD2244781.1"/>
    </source>
</evidence>
<evidence type="ECO:0000313" key="3">
    <source>
        <dbReference type="Proteomes" id="UP001597374"/>
    </source>
</evidence>
<dbReference type="PANTHER" id="PTHR41386:SF1">
    <property type="entry name" value="MEMBRANE PROTEIN"/>
    <property type="match status" value="1"/>
</dbReference>
<reference evidence="3" key="1">
    <citation type="journal article" date="2019" name="Int. J. Syst. Evol. Microbiol.">
        <title>The Global Catalogue of Microorganisms (GCM) 10K type strain sequencing project: providing services to taxonomists for standard genome sequencing and annotation.</title>
        <authorList>
            <consortium name="The Broad Institute Genomics Platform"/>
            <consortium name="The Broad Institute Genome Sequencing Center for Infectious Disease"/>
            <person name="Wu L."/>
            <person name="Ma J."/>
        </authorList>
    </citation>
    <scope>NUCLEOTIDE SEQUENCE [LARGE SCALE GENOMIC DNA]</scope>
    <source>
        <strain evidence="3">CGMCC 4.1782</strain>
    </source>
</reference>
<evidence type="ECO:0000256" key="1">
    <source>
        <dbReference type="SAM" id="Phobius"/>
    </source>
</evidence>
<dbReference type="Proteomes" id="UP001597374">
    <property type="component" value="Unassembled WGS sequence"/>
</dbReference>